<dbReference type="Proteomes" id="UP000321497">
    <property type="component" value="Unassembled WGS sequence"/>
</dbReference>
<dbReference type="PANTHER" id="PTHR38471">
    <property type="entry name" value="FOUR HELIX BUNDLE PROTEIN"/>
    <property type="match status" value="1"/>
</dbReference>
<dbReference type="AlphaFoldDB" id="A0A5C6YZJ0"/>
<dbReference type="SUPFAM" id="SSF158446">
    <property type="entry name" value="IVS-encoded protein-like"/>
    <property type="match status" value="1"/>
</dbReference>
<gene>
    <name evidence="1" type="ORF">ESU54_11570</name>
</gene>
<keyword evidence="2" id="KW-1185">Reference proteome</keyword>
<dbReference type="Gene3D" id="1.20.1440.60">
    <property type="entry name" value="23S rRNA-intervening sequence"/>
    <property type="match status" value="1"/>
</dbReference>
<organism evidence="1 2">
    <name type="scientific">Aequorivita antarctica</name>
    <dbReference type="NCBI Taxonomy" id="153266"/>
    <lineage>
        <taxon>Bacteria</taxon>
        <taxon>Pseudomonadati</taxon>
        <taxon>Bacteroidota</taxon>
        <taxon>Flavobacteriia</taxon>
        <taxon>Flavobacteriales</taxon>
        <taxon>Flavobacteriaceae</taxon>
        <taxon>Aequorivita</taxon>
    </lineage>
</organism>
<dbReference type="Pfam" id="PF05635">
    <property type="entry name" value="23S_rRNA_IVP"/>
    <property type="match status" value="1"/>
</dbReference>
<protein>
    <submittedName>
        <fullName evidence="1">Four helix bundle protein</fullName>
    </submittedName>
</protein>
<dbReference type="InterPro" id="IPR036583">
    <property type="entry name" value="23S_rRNA_IVS_sf"/>
</dbReference>
<dbReference type="EMBL" id="VORT01000008">
    <property type="protein sequence ID" value="TXD72611.1"/>
    <property type="molecule type" value="Genomic_DNA"/>
</dbReference>
<dbReference type="PIRSF" id="PIRSF035652">
    <property type="entry name" value="CHP02436"/>
    <property type="match status" value="1"/>
</dbReference>
<comment type="caution">
    <text evidence="1">The sequence shown here is derived from an EMBL/GenBank/DDBJ whole genome shotgun (WGS) entry which is preliminary data.</text>
</comment>
<evidence type="ECO:0000313" key="2">
    <source>
        <dbReference type="Proteomes" id="UP000321497"/>
    </source>
</evidence>
<dbReference type="InterPro" id="IPR012657">
    <property type="entry name" value="23S_rRNA-intervening_sequence"/>
</dbReference>
<dbReference type="PANTHER" id="PTHR38471:SF2">
    <property type="entry name" value="FOUR HELIX BUNDLE PROTEIN"/>
    <property type="match status" value="1"/>
</dbReference>
<sequence>MEKDLKVRSKAFAHRCVKLAISLPKTKLGSHIEGQLIRSATSVAANYRAACIGQSKKSFIAKLSIAIEEVDESNFWIEFLIDENLLEKEKCESLLMESAELTSIFIASRITAEKNMNR</sequence>
<accession>A0A5C6YZJ0</accession>
<proteinExistence type="predicted"/>
<name>A0A5C6YZJ0_9FLAO</name>
<evidence type="ECO:0000313" key="1">
    <source>
        <dbReference type="EMBL" id="TXD72611.1"/>
    </source>
</evidence>
<reference evidence="1 2" key="1">
    <citation type="submission" date="2019-08" db="EMBL/GenBank/DDBJ databases">
        <title>Genome of Aequorivita antarctica SW49 (type strain).</title>
        <authorList>
            <person name="Bowman J.P."/>
        </authorList>
    </citation>
    <scope>NUCLEOTIDE SEQUENCE [LARGE SCALE GENOMIC DNA]</scope>
    <source>
        <strain evidence="1 2">SW49</strain>
    </source>
</reference>
<dbReference type="NCBIfam" id="TIGR02436">
    <property type="entry name" value="four helix bundle protein"/>
    <property type="match status" value="1"/>
</dbReference>